<dbReference type="Gene3D" id="1.20.1050.10">
    <property type="match status" value="1"/>
</dbReference>
<dbReference type="SUPFAM" id="SSF47616">
    <property type="entry name" value="GST C-terminal domain-like"/>
    <property type="match status" value="1"/>
</dbReference>
<dbReference type="RefSeq" id="XP_037150077.1">
    <property type="nucleotide sequence ID" value="XM_037293999.1"/>
</dbReference>
<evidence type="ECO:0000313" key="6">
    <source>
        <dbReference type="Proteomes" id="UP000593566"/>
    </source>
</evidence>
<reference evidence="5 6" key="1">
    <citation type="journal article" date="2020" name="Genomics">
        <title>Complete, high-quality genomes from long-read metagenomic sequencing of two wolf lichen thalli reveals enigmatic genome architecture.</title>
        <authorList>
            <person name="McKenzie S.K."/>
            <person name="Walston R.F."/>
            <person name="Allen J.L."/>
        </authorList>
    </citation>
    <scope>NUCLEOTIDE SEQUENCE [LARGE SCALE GENOMIC DNA]</scope>
    <source>
        <strain evidence="5">WasteWater1</strain>
    </source>
</reference>
<dbReference type="CDD" id="cd03048">
    <property type="entry name" value="GST_N_Ure2p_like"/>
    <property type="match status" value="1"/>
</dbReference>
<evidence type="ECO:0008006" key="7">
    <source>
        <dbReference type="Google" id="ProtNLM"/>
    </source>
</evidence>
<dbReference type="SFLD" id="SFLDS00019">
    <property type="entry name" value="Glutathione_Transferase_(cytos"/>
    <property type="match status" value="1"/>
</dbReference>
<protein>
    <recommendedName>
        <fullName evidence="7">Glutathione S-transferase</fullName>
    </recommendedName>
</protein>
<dbReference type="AlphaFoldDB" id="A0A8H6F9V4"/>
<dbReference type="GeneID" id="59331487"/>
<feature type="domain" description="GST C-terminal" evidence="4">
    <location>
        <begin position="91"/>
        <end position="218"/>
    </location>
</feature>
<accession>A0A8H6F9V4</accession>
<dbReference type="Pfam" id="PF00043">
    <property type="entry name" value="GST_C"/>
    <property type="match status" value="1"/>
</dbReference>
<dbReference type="InterPro" id="IPR040079">
    <property type="entry name" value="Glutathione_S-Trfase"/>
</dbReference>
<evidence type="ECO:0000313" key="5">
    <source>
        <dbReference type="EMBL" id="KAF6220642.1"/>
    </source>
</evidence>
<dbReference type="Proteomes" id="UP000593566">
    <property type="component" value="Unassembled WGS sequence"/>
</dbReference>
<evidence type="ECO:0000256" key="1">
    <source>
        <dbReference type="ARBA" id="ARBA00007409"/>
    </source>
</evidence>
<sequence length="218" mass="25067">MTQTITLWSHDSGPNPWKVAIVLEELALPYETKFVDLHKEVKAKPYTDKNPNGRVPAIEDPNTGITLWESGAIIEYLIDRYDTSNSLTYTSFPEKYYCKQYLHFQSSGQGPYFGQAAWFNKYHPENVQSAKDRYGAEVKRVTMVLDTILNGKEYLVGDKCTYADLSFVTWYQLAPYITGDTKIDFKGDYPHYYAWMERLTARPAVKKVLEDKQKATSG</sequence>
<dbReference type="SFLD" id="SFLDG00358">
    <property type="entry name" value="Main_(cytGST)"/>
    <property type="match status" value="1"/>
</dbReference>
<dbReference type="InterPro" id="IPR004045">
    <property type="entry name" value="Glutathione_S-Trfase_N"/>
</dbReference>
<evidence type="ECO:0000259" key="3">
    <source>
        <dbReference type="PROSITE" id="PS50404"/>
    </source>
</evidence>
<gene>
    <name evidence="5" type="ORF">HO133_003075</name>
</gene>
<comment type="similarity">
    <text evidence="1 2">Belongs to the GST superfamily.</text>
</comment>
<evidence type="ECO:0000256" key="2">
    <source>
        <dbReference type="RuleBase" id="RU003494"/>
    </source>
</evidence>
<dbReference type="InterPro" id="IPR036282">
    <property type="entry name" value="Glutathione-S-Trfase_C_sf"/>
</dbReference>
<name>A0A8H6F9V4_9LECA</name>
<dbReference type="PANTHER" id="PTHR44051">
    <property type="entry name" value="GLUTATHIONE S-TRANSFERASE-RELATED"/>
    <property type="match status" value="1"/>
</dbReference>
<dbReference type="SFLD" id="SFLDG01151">
    <property type="entry name" value="Main.2:_Nu-like"/>
    <property type="match status" value="1"/>
</dbReference>
<evidence type="ECO:0000259" key="4">
    <source>
        <dbReference type="PROSITE" id="PS50405"/>
    </source>
</evidence>
<comment type="caution">
    <text evidence="5">The sequence shown here is derived from an EMBL/GenBank/DDBJ whole genome shotgun (WGS) entry which is preliminary data.</text>
</comment>
<dbReference type="InterPro" id="IPR036249">
    <property type="entry name" value="Thioredoxin-like_sf"/>
</dbReference>
<keyword evidence="6" id="KW-1185">Reference proteome</keyword>
<dbReference type="InterPro" id="IPR004046">
    <property type="entry name" value="GST_C"/>
</dbReference>
<dbReference type="PROSITE" id="PS50405">
    <property type="entry name" value="GST_CTER"/>
    <property type="match status" value="1"/>
</dbReference>
<proteinExistence type="inferred from homology"/>
<dbReference type="Gene3D" id="3.40.30.10">
    <property type="entry name" value="Glutaredoxin"/>
    <property type="match status" value="1"/>
</dbReference>
<dbReference type="PANTHER" id="PTHR44051:SF3">
    <property type="entry name" value="TRANSCRIPTIONAL REGULATOR URE2"/>
    <property type="match status" value="1"/>
</dbReference>
<feature type="domain" description="GST N-terminal" evidence="3">
    <location>
        <begin position="3"/>
        <end position="85"/>
    </location>
</feature>
<dbReference type="EMBL" id="JACCJB010000016">
    <property type="protein sequence ID" value="KAF6220642.1"/>
    <property type="molecule type" value="Genomic_DNA"/>
</dbReference>
<dbReference type="PROSITE" id="PS50404">
    <property type="entry name" value="GST_NTER"/>
    <property type="match status" value="1"/>
</dbReference>
<dbReference type="SUPFAM" id="SSF52833">
    <property type="entry name" value="Thioredoxin-like"/>
    <property type="match status" value="1"/>
</dbReference>
<dbReference type="Pfam" id="PF02798">
    <property type="entry name" value="GST_N"/>
    <property type="match status" value="1"/>
</dbReference>
<dbReference type="InterPro" id="IPR010987">
    <property type="entry name" value="Glutathione-S-Trfase_C-like"/>
</dbReference>
<organism evidence="5 6">
    <name type="scientific">Letharia lupina</name>
    <dbReference type="NCBI Taxonomy" id="560253"/>
    <lineage>
        <taxon>Eukaryota</taxon>
        <taxon>Fungi</taxon>
        <taxon>Dikarya</taxon>
        <taxon>Ascomycota</taxon>
        <taxon>Pezizomycotina</taxon>
        <taxon>Lecanoromycetes</taxon>
        <taxon>OSLEUM clade</taxon>
        <taxon>Lecanoromycetidae</taxon>
        <taxon>Lecanorales</taxon>
        <taxon>Lecanorineae</taxon>
        <taxon>Parmeliaceae</taxon>
        <taxon>Letharia</taxon>
    </lineage>
</organism>